<name>A0AA38MMN4_9CUCU</name>
<accession>A0AA38MMN4</accession>
<protein>
    <submittedName>
        <fullName evidence="1">Uncharacterized protein</fullName>
    </submittedName>
</protein>
<proteinExistence type="predicted"/>
<sequence>MPIKSQQDNARPHCSVDDEEVVRAGSENGWNKKMICQPLNSPDFNVLDLGFFNAIQSLQHESPTNIDELIPTVYKAWDEMTVEKLDNVFITLQKCMELTMLHKGGNDYKLPHMKKRQHNGGMNAKKTRFRFSEAKRVTALTELFNIVCKDLITTEDQVWANLHTVLCHNNPKFEMCSLRLLKDHMLQQVSQCRKYDSEEASESGKERMQTQWG</sequence>
<comment type="caution">
    <text evidence="1">The sequence shown here is derived from an EMBL/GenBank/DDBJ whole genome shotgun (WGS) entry which is preliminary data.</text>
</comment>
<evidence type="ECO:0000313" key="2">
    <source>
        <dbReference type="Proteomes" id="UP001168821"/>
    </source>
</evidence>
<organism evidence="1 2">
    <name type="scientific">Zophobas morio</name>
    <dbReference type="NCBI Taxonomy" id="2755281"/>
    <lineage>
        <taxon>Eukaryota</taxon>
        <taxon>Metazoa</taxon>
        <taxon>Ecdysozoa</taxon>
        <taxon>Arthropoda</taxon>
        <taxon>Hexapoda</taxon>
        <taxon>Insecta</taxon>
        <taxon>Pterygota</taxon>
        <taxon>Neoptera</taxon>
        <taxon>Endopterygota</taxon>
        <taxon>Coleoptera</taxon>
        <taxon>Polyphaga</taxon>
        <taxon>Cucujiformia</taxon>
        <taxon>Tenebrionidae</taxon>
        <taxon>Zophobas</taxon>
    </lineage>
</organism>
<dbReference type="GO" id="GO:0003676">
    <property type="term" value="F:nucleic acid binding"/>
    <property type="evidence" value="ECO:0007669"/>
    <property type="project" value="InterPro"/>
</dbReference>
<dbReference type="Gene3D" id="3.30.420.10">
    <property type="entry name" value="Ribonuclease H-like superfamily/Ribonuclease H"/>
    <property type="match status" value="1"/>
</dbReference>
<reference evidence="1" key="1">
    <citation type="journal article" date="2023" name="G3 (Bethesda)">
        <title>Whole genome assemblies of Zophobas morio and Tenebrio molitor.</title>
        <authorList>
            <person name="Kaur S."/>
            <person name="Stinson S.A."/>
            <person name="diCenzo G.C."/>
        </authorList>
    </citation>
    <scope>NUCLEOTIDE SEQUENCE</scope>
    <source>
        <strain evidence="1">QUZm001</strain>
    </source>
</reference>
<dbReference type="PANTHER" id="PTHR47169:SF2">
    <property type="entry name" value="OS01G0541250 PROTEIN"/>
    <property type="match status" value="1"/>
</dbReference>
<dbReference type="InterPro" id="IPR036397">
    <property type="entry name" value="RNaseH_sf"/>
</dbReference>
<evidence type="ECO:0000313" key="1">
    <source>
        <dbReference type="EMBL" id="KAJ3661851.1"/>
    </source>
</evidence>
<dbReference type="AlphaFoldDB" id="A0AA38MMN4"/>
<gene>
    <name evidence="1" type="ORF">Zmor_006230</name>
</gene>
<keyword evidence="2" id="KW-1185">Reference proteome</keyword>
<dbReference type="Proteomes" id="UP001168821">
    <property type="component" value="Unassembled WGS sequence"/>
</dbReference>
<dbReference type="PANTHER" id="PTHR47169">
    <property type="entry name" value="OS01G0541250 PROTEIN"/>
    <property type="match status" value="1"/>
</dbReference>
<dbReference type="EMBL" id="JALNTZ010000002">
    <property type="protein sequence ID" value="KAJ3661851.1"/>
    <property type="molecule type" value="Genomic_DNA"/>
</dbReference>